<dbReference type="CDD" id="cd16936">
    <property type="entry name" value="HATPase_RsbW-like"/>
    <property type="match status" value="1"/>
</dbReference>
<dbReference type="SUPFAM" id="SSF55874">
    <property type="entry name" value="ATPase domain of HSP90 chaperone/DNA topoisomerase II/histidine kinase"/>
    <property type="match status" value="1"/>
</dbReference>
<accession>A0A090RUD2</accession>
<protein>
    <submittedName>
        <fullName evidence="3">Serine-protein kinase RsbW</fullName>
        <ecNumber evidence="3">2.7.11.1</ecNumber>
    </submittedName>
</protein>
<organism evidence="3 4">
    <name type="scientific">Vibrio maritimus</name>
    <dbReference type="NCBI Taxonomy" id="990268"/>
    <lineage>
        <taxon>Bacteria</taxon>
        <taxon>Pseudomonadati</taxon>
        <taxon>Pseudomonadota</taxon>
        <taxon>Gammaproteobacteria</taxon>
        <taxon>Vibrionales</taxon>
        <taxon>Vibrionaceae</taxon>
        <taxon>Vibrio</taxon>
    </lineage>
</organism>
<evidence type="ECO:0000313" key="3">
    <source>
        <dbReference type="EMBL" id="GAL19020.1"/>
    </source>
</evidence>
<dbReference type="PANTHER" id="PTHR35526">
    <property type="entry name" value="ANTI-SIGMA-F FACTOR RSBW-RELATED"/>
    <property type="match status" value="1"/>
</dbReference>
<dbReference type="InterPro" id="IPR050267">
    <property type="entry name" value="Anti-sigma-factor_SerPK"/>
</dbReference>
<dbReference type="Gene3D" id="3.30.565.10">
    <property type="entry name" value="Histidine kinase-like ATPase, C-terminal domain"/>
    <property type="match status" value="1"/>
</dbReference>
<dbReference type="STRING" id="990268.JCM19235_2443"/>
<dbReference type="OrthoDB" id="5624604at2"/>
<dbReference type="EC" id="2.7.11.1" evidence="3"/>
<feature type="domain" description="Histidine kinase/HSP90-like ATPase" evidence="2">
    <location>
        <begin position="11"/>
        <end position="140"/>
    </location>
</feature>
<dbReference type="InterPro" id="IPR036890">
    <property type="entry name" value="HATPase_C_sf"/>
</dbReference>
<sequence length="149" mass="16743">MNNFEKTYTSSLDTARDIAADLTDYWSQCDVVSSDIEDLKLCVVELANNVFEHAYQEQEGKAIDVQCRFSDQDLVVTVAHFGLPLDEHSLETMLSSDLPSLDPNDPFSWATSGRGFYIMNALLDDVNVQESEGMTTFTLSKFNVLKPCR</sequence>
<evidence type="ECO:0000259" key="2">
    <source>
        <dbReference type="Pfam" id="PF13581"/>
    </source>
</evidence>
<gene>
    <name evidence="3" type="ORF">JCM19235_2443</name>
</gene>
<comment type="caution">
    <text evidence="3">The sequence shown here is derived from an EMBL/GenBank/DDBJ whole genome shotgun (WGS) entry which is preliminary data.</text>
</comment>
<name>A0A090RUD2_9VIBR</name>
<dbReference type="Proteomes" id="UP000029228">
    <property type="component" value="Unassembled WGS sequence"/>
</dbReference>
<keyword evidence="3" id="KW-0808">Transferase</keyword>
<dbReference type="AlphaFoldDB" id="A0A090RUD2"/>
<keyword evidence="4" id="KW-1185">Reference proteome</keyword>
<proteinExistence type="predicted"/>
<dbReference type="GO" id="GO:0004674">
    <property type="term" value="F:protein serine/threonine kinase activity"/>
    <property type="evidence" value="ECO:0007669"/>
    <property type="project" value="UniProtKB-KW"/>
</dbReference>
<reference evidence="3 4" key="1">
    <citation type="submission" date="2014-09" db="EMBL/GenBank/DDBJ databases">
        <title>Vibrio maritimus JCM 19235. (C45) whole genome shotgun sequence.</title>
        <authorList>
            <person name="Sawabe T."/>
            <person name="Meirelles P."/>
            <person name="Nakanishi M."/>
            <person name="Sayaka M."/>
            <person name="Hattori M."/>
            <person name="Ohkuma M."/>
        </authorList>
    </citation>
    <scope>NUCLEOTIDE SEQUENCE [LARGE SCALE GENOMIC DNA]</scope>
    <source>
        <strain evidence="4">JCM19235</strain>
    </source>
</reference>
<dbReference type="PANTHER" id="PTHR35526:SF3">
    <property type="entry name" value="ANTI-SIGMA-F FACTOR RSBW"/>
    <property type="match status" value="1"/>
</dbReference>
<keyword evidence="3" id="KW-0418">Kinase</keyword>
<evidence type="ECO:0000256" key="1">
    <source>
        <dbReference type="ARBA" id="ARBA00022527"/>
    </source>
</evidence>
<dbReference type="EMBL" id="BBMR01000003">
    <property type="protein sequence ID" value="GAL19020.1"/>
    <property type="molecule type" value="Genomic_DNA"/>
</dbReference>
<evidence type="ECO:0000313" key="4">
    <source>
        <dbReference type="Proteomes" id="UP000029228"/>
    </source>
</evidence>
<dbReference type="InterPro" id="IPR003594">
    <property type="entry name" value="HATPase_dom"/>
</dbReference>
<dbReference type="Pfam" id="PF13581">
    <property type="entry name" value="HATPase_c_2"/>
    <property type="match status" value="1"/>
</dbReference>
<keyword evidence="1" id="KW-0723">Serine/threonine-protein kinase</keyword>